<evidence type="ECO:0000313" key="4">
    <source>
        <dbReference type="EMBL" id="TRA83178.1"/>
    </source>
</evidence>
<reference evidence="4" key="2">
    <citation type="submission" date="2019-02" db="EMBL/GenBank/DDBJ databases">
        <authorList>
            <person name="Baeyen S."/>
        </authorList>
    </citation>
    <scope>NUCLEOTIDE SEQUENCE</scope>
    <source>
        <strain evidence="4">GBBC3283</strain>
    </source>
</reference>
<evidence type="ECO:0000313" key="5">
    <source>
        <dbReference type="Proteomes" id="UP000319481"/>
    </source>
</evidence>
<dbReference type="GO" id="GO:0030288">
    <property type="term" value="C:outer membrane-bounded periplasmic space"/>
    <property type="evidence" value="ECO:0007669"/>
    <property type="project" value="TreeGrafter"/>
</dbReference>
<dbReference type="GeneID" id="79865109"/>
<dbReference type="GO" id="GO:0015888">
    <property type="term" value="P:thiamine transport"/>
    <property type="evidence" value="ECO:0007669"/>
    <property type="project" value="TreeGrafter"/>
</dbReference>
<dbReference type="RefSeq" id="WP_012475928.1">
    <property type="nucleotide sequence ID" value="NZ_JAAMOL010000024.1"/>
</dbReference>
<dbReference type="PANTHER" id="PTHR30006:SF2">
    <property type="entry name" value="ABC TRANSPORTER SUBSTRATE-BINDING PROTEIN"/>
    <property type="match status" value="1"/>
</dbReference>
<reference evidence="4 5" key="1">
    <citation type="journal article" date="2019" name="Appl. Microbiol. Biotechnol.">
        <title>Differential efficiency of wild type rhizogenic strains for rol gene transformation of plants.</title>
        <authorList>
            <person name="Desmet S."/>
            <person name="De Keyser E."/>
            <person name="Van Vaerenbergh J."/>
            <person name="Baeyen S."/>
            <person name="Van Huylenbroeck J."/>
            <person name="Geelen D."/>
            <person name="Dhooghe E."/>
        </authorList>
    </citation>
    <scope>NUCLEOTIDE SEQUENCE [LARGE SCALE GENOMIC DNA]</scope>
    <source>
        <strain evidence="4 5">GBBC3283</strain>
    </source>
</reference>
<proteinExistence type="predicted"/>
<comment type="caution">
    <text evidence="3">The sequence shown here is derived from an EMBL/GenBank/DDBJ whole genome shotgun (WGS) entry which is preliminary data.</text>
</comment>
<dbReference type="InterPro" id="IPR006059">
    <property type="entry name" value="SBP"/>
</dbReference>
<organism evidence="3 6">
    <name type="scientific">Agrobacterium salinitolerans</name>
    <dbReference type="NCBI Taxonomy" id="1183413"/>
    <lineage>
        <taxon>Bacteria</taxon>
        <taxon>Pseudomonadati</taxon>
        <taxon>Pseudomonadota</taxon>
        <taxon>Alphaproteobacteria</taxon>
        <taxon>Hyphomicrobiales</taxon>
        <taxon>Rhizobiaceae</taxon>
        <taxon>Rhizobium/Agrobacterium group</taxon>
        <taxon>Agrobacterium</taxon>
    </lineage>
</organism>
<accession>A0A9X3R1P6</accession>
<reference evidence="3" key="3">
    <citation type="submission" date="2022-12" db="EMBL/GenBank/DDBJ databases">
        <title>Draft genome sequences of 22 rhizogenic Agrobacterium biovar 1 strains, the causative agent of hairy root disease.</title>
        <authorList>
            <person name="Kim N."/>
            <person name="Vargas P."/>
            <person name="Rediers H."/>
        </authorList>
    </citation>
    <scope>NUCLEOTIDE SEQUENCE</scope>
    <source>
        <strain evidence="3">ST15.13.006</strain>
    </source>
</reference>
<keyword evidence="5" id="KW-1185">Reference proteome</keyword>
<protein>
    <submittedName>
        <fullName evidence="3">ABC transporter substrate-binding protein</fullName>
    </submittedName>
</protein>
<dbReference type="EMBL" id="JAPZLR010000025">
    <property type="protein sequence ID" value="MCZ7940507.1"/>
    <property type="molecule type" value="Genomic_DNA"/>
</dbReference>
<name>A0A9X3R1P6_9HYPH</name>
<dbReference type="Pfam" id="PF13416">
    <property type="entry name" value="SBP_bac_8"/>
    <property type="match status" value="1"/>
</dbReference>
<keyword evidence="2" id="KW-0574">Periplasm</keyword>
<sequence>MSDAERFVSRCCEPNPNQGELTMKWQFGKAIVGGAMLVAACALSSGAQAQQKELIVSGFGGAYDEAMAASVKSFEQENDVKVTIVAGSGANNIARVRNKEVDVIVSDPVFALRMEAEKAFAPLDPKLVTNLKDIHPNAIYSDAVVAANFGAYVLAYNPAEVKPPQSWHDLAKPEYKGRIALRGFRPENIDLITLFAKEAGGDERHPDAGFAEMAKIAQNIDVWVDSHANHLELYRNDQISMSMWTDGRIGWARDTEGVKIQGVIPKEGFFPLASTLSVVAGRPNTELAEKLVNHLLSPASGLNMATRLGYFPTNREAKLPQEVQAKIMITPDNVKDLKSADWKYIVSVYDQWQQRWEREIQR</sequence>
<dbReference type="GO" id="GO:0030975">
    <property type="term" value="F:thiamine binding"/>
    <property type="evidence" value="ECO:0007669"/>
    <property type="project" value="TreeGrafter"/>
</dbReference>
<evidence type="ECO:0000256" key="2">
    <source>
        <dbReference type="ARBA" id="ARBA00022764"/>
    </source>
</evidence>
<gene>
    <name evidence="4" type="ORF">EXN23_25470</name>
    <name evidence="3" type="ORF">O9X88_23520</name>
</gene>
<dbReference type="EMBL" id="SGNZ01000027">
    <property type="protein sequence ID" value="TRA83178.1"/>
    <property type="molecule type" value="Genomic_DNA"/>
</dbReference>
<dbReference type="CDD" id="cd13589">
    <property type="entry name" value="PBP2_polyamine_RpCGA009"/>
    <property type="match status" value="1"/>
</dbReference>
<dbReference type="Gene3D" id="3.40.190.10">
    <property type="entry name" value="Periplasmic binding protein-like II"/>
    <property type="match status" value="2"/>
</dbReference>
<evidence type="ECO:0000313" key="3">
    <source>
        <dbReference type="EMBL" id="MCZ7940507.1"/>
    </source>
</evidence>
<dbReference type="PANTHER" id="PTHR30006">
    <property type="entry name" value="THIAMINE-BINDING PERIPLASMIC PROTEIN-RELATED"/>
    <property type="match status" value="1"/>
</dbReference>
<evidence type="ECO:0000313" key="6">
    <source>
        <dbReference type="Proteomes" id="UP001151018"/>
    </source>
</evidence>
<dbReference type="Proteomes" id="UP001151018">
    <property type="component" value="Unassembled WGS sequence"/>
</dbReference>
<dbReference type="SUPFAM" id="SSF53850">
    <property type="entry name" value="Periplasmic binding protein-like II"/>
    <property type="match status" value="1"/>
</dbReference>
<dbReference type="GO" id="GO:0030976">
    <property type="term" value="F:thiamine pyrophosphate binding"/>
    <property type="evidence" value="ECO:0007669"/>
    <property type="project" value="TreeGrafter"/>
</dbReference>
<dbReference type="Proteomes" id="UP000319481">
    <property type="component" value="Unassembled WGS sequence"/>
</dbReference>
<dbReference type="AlphaFoldDB" id="A0A9X3R1P6"/>
<keyword evidence="1" id="KW-0732">Signal</keyword>
<evidence type="ECO:0000256" key="1">
    <source>
        <dbReference type="ARBA" id="ARBA00022729"/>
    </source>
</evidence>